<protein>
    <submittedName>
        <fullName evidence="2">Membrane protein</fullName>
    </submittedName>
</protein>
<evidence type="ECO:0000313" key="3">
    <source>
        <dbReference type="Proteomes" id="UP000619743"/>
    </source>
</evidence>
<keyword evidence="1" id="KW-1133">Transmembrane helix</keyword>
<sequence length="132" mass="15034">MQKVTAVCWLSKVGYFGLYALIVLWQGVLSPHPHVSSLWLTVLWLVPLLFPLRGIIANNPYTHAWSTFIALLYLMHGCVQIYVEPAERWLAFIEIVLVSCWLVGSILFARWRGKQLGLGLKKRNNAKPSSDQ</sequence>
<feature type="transmembrane region" description="Helical" evidence="1">
    <location>
        <begin position="89"/>
        <end position="111"/>
    </location>
</feature>
<dbReference type="Pfam" id="PF09842">
    <property type="entry name" value="DUF2069"/>
    <property type="match status" value="1"/>
</dbReference>
<dbReference type="OrthoDB" id="5569826at2"/>
<comment type="caution">
    <text evidence="2">The sequence shown here is derived from an EMBL/GenBank/DDBJ whole genome shotgun (WGS) entry which is preliminary data.</text>
</comment>
<accession>A0A8J2XPW0</accession>
<evidence type="ECO:0000313" key="2">
    <source>
        <dbReference type="EMBL" id="GGA82172.1"/>
    </source>
</evidence>
<keyword evidence="3" id="KW-1185">Reference proteome</keyword>
<proteinExistence type="predicted"/>
<feature type="transmembrane region" description="Helical" evidence="1">
    <location>
        <begin position="34"/>
        <end position="52"/>
    </location>
</feature>
<reference evidence="3" key="1">
    <citation type="journal article" date="2019" name="Int. J. Syst. Evol. Microbiol.">
        <title>The Global Catalogue of Microorganisms (GCM) 10K type strain sequencing project: providing services to taxonomists for standard genome sequencing and annotation.</title>
        <authorList>
            <consortium name="The Broad Institute Genomics Platform"/>
            <consortium name="The Broad Institute Genome Sequencing Center for Infectious Disease"/>
            <person name="Wu L."/>
            <person name="Ma J."/>
        </authorList>
    </citation>
    <scope>NUCLEOTIDE SEQUENCE [LARGE SCALE GENOMIC DNA]</scope>
    <source>
        <strain evidence="3">CGMCC 1.10130</strain>
    </source>
</reference>
<organism evidence="2 3">
    <name type="scientific">Neiella marina</name>
    <dbReference type="NCBI Taxonomy" id="508461"/>
    <lineage>
        <taxon>Bacteria</taxon>
        <taxon>Pseudomonadati</taxon>
        <taxon>Pseudomonadota</taxon>
        <taxon>Gammaproteobacteria</taxon>
        <taxon>Alteromonadales</taxon>
        <taxon>Echinimonadaceae</taxon>
        <taxon>Neiella</taxon>
    </lineage>
</organism>
<dbReference type="EMBL" id="BMDX01000013">
    <property type="protein sequence ID" value="GGA82172.1"/>
    <property type="molecule type" value="Genomic_DNA"/>
</dbReference>
<name>A0A8J2XPW0_9GAMM</name>
<keyword evidence="1" id="KW-0472">Membrane</keyword>
<dbReference type="Proteomes" id="UP000619743">
    <property type="component" value="Unassembled WGS sequence"/>
</dbReference>
<dbReference type="RefSeq" id="WP_087506221.1">
    <property type="nucleotide sequence ID" value="NZ_BMDX01000013.1"/>
</dbReference>
<gene>
    <name evidence="2" type="ORF">GCM10011369_25180</name>
</gene>
<feature type="transmembrane region" description="Helical" evidence="1">
    <location>
        <begin position="64"/>
        <end position="83"/>
    </location>
</feature>
<keyword evidence="1" id="KW-0812">Transmembrane</keyword>
<dbReference type="AlphaFoldDB" id="A0A8J2XPW0"/>
<dbReference type="InterPro" id="IPR018643">
    <property type="entry name" value="DUF2069_membrane"/>
</dbReference>
<feature type="transmembrane region" description="Helical" evidence="1">
    <location>
        <begin position="7"/>
        <end position="28"/>
    </location>
</feature>
<evidence type="ECO:0000256" key="1">
    <source>
        <dbReference type="SAM" id="Phobius"/>
    </source>
</evidence>